<dbReference type="STRING" id="6689.A0A3R7LW09"/>
<dbReference type="Gene3D" id="3.10.20.90">
    <property type="entry name" value="Phosphatidylinositol 3-kinase Catalytic Subunit, Chain A, domain 1"/>
    <property type="match status" value="1"/>
</dbReference>
<protein>
    <submittedName>
        <fullName evidence="3">Putative ras association domain-containing protein 4</fullName>
    </submittedName>
</protein>
<feature type="compositionally biased region" description="Polar residues" evidence="1">
    <location>
        <begin position="31"/>
        <end position="50"/>
    </location>
</feature>
<gene>
    <name evidence="3" type="ORF">C7M84_017447</name>
</gene>
<name>A0A3R7LW09_PENVA</name>
<dbReference type="PROSITE" id="PS50200">
    <property type="entry name" value="RA"/>
    <property type="match status" value="1"/>
</dbReference>
<accession>A0A3R7LW09</accession>
<dbReference type="Proteomes" id="UP000283509">
    <property type="component" value="Unassembled WGS sequence"/>
</dbReference>
<feature type="domain" description="Ras-associating" evidence="2">
    <location>
        <begin position="91"/>
        <end position="140"/>
    </location>
</feature>
<evidence type="ECO:0000256" key="1">
    <source>
        <dbReference type="SAM" id="MobiDB-lite"/>
    </source>
</evidence>
<sequence>MEVPSPRNGLTPNKETSDSPVPEGKEPVDLNASSDTQTPAKKTPVKTGSTAIRRRPGRRMDKTKLKRRCSINGHFYLRETSSFTPPHGSPCSVWVTSLITTEEVLNMLLEKYRVEMSSRNFALFVIKDNGALLAFREASY</sequence>
<proteinExistence type="predicted"/>
<reference evidence="3 4" key="2">
    <citation type="submission" date="2019-01" db="EMBL/GenBank/DDBJ databases">
        <title>The decoding of complex shrimp genome reveals the adaptation for benthos swimmer, frequently molting mechanism and breeding impact on genome.</title>
        <authorList>
            <person name="Sun Y."/>
            <person name="Gao Y."/>
            <person name="Yu Y."/>
        </authorList>
    </citation>
    <scope>NUCLEOTIDE SEQUENCE [LARGE SCALE GENOMIC DNA]</scope>
    <source>
        <tissue evidence="3">Muscle</tissue>
    </source>
</reference>
<dbReference type="InterPro" id="IPR033614">
    <property type="entry name" value="RASSF1-6"/>
</dbReference>
<dbReference type="Pfam" id="PF00788">
    <property type="entry name" value="RA"/>
    <property type="match status" value="1"/>
</dbReference>
<evidence type="ECO:0000313" key="4">
    <source>
        <dbReference type="Proteomes" id="UP000283509"/>
    </source>
</evidence>
<feature type="region of interest" description="Disordered" evidence="1">
    <location>
        <begin position="1"/>
        <end position="64"/>
    </location>
</feature>
<dbReference type="OrthoDB" id="9976881at2759"/>
<dbReference type="PANTHER" id="PTHR22738">
    <property type="entry name" value="RASSF"/>
    <property type="match status" value="1"/>
</dbReference>
<dbReference type="EMBL" id="QCYY01003224">
    <property type="protein sequence ID" value="ROT64601.1"/>
    <property type="molecule type" value="Genomic_DNA"/>
</dbReference>
<keyword evidence="4" id="KW-1185">Reference proteome</keyword>
<dbReference type="InterPro" id="IPR000159">
    <property type="entry name" value="RA_dom"/>
</dbReference>
<dbReference type="AlphaFoldDB" id="A0A3R7LW09"/>
<comment type="caution">
    <text evidence="3">The sequence shown here is derived from an EMBL/GenBank/DDBJ whole genome shotgun (WGS) entry which is preliminary data.</text>
</comment>
<organism evidence="3 4">
    <name type="scientific">Penaeus vannamei</name>
    <name type="common">Whiteleg shrimp</name>
    <name type="synonym">Litopenaeus vannamei</name>
    <dbReference type="NCBI Taxonomy" id="6689"/>
    <lineage>
        <taxon>Eukaryota</taxon>
        <taxon>Metazoa</taxon>
        <taxon>Ecdysozoa</taxon>
        <taxon>Arthropoda</taxon>
        <taxon>Crustacea</taxon>
        <taxon>Multicrustacea</taxon>
        <taxon>Malacostraca</taxon>
        <taxon>Eumalacostraca</taxon>
        <taxon>Eucarida</taxon>
        <taxon>Decapoda</taxon>
        <taxon>Dendrobranchiata</taxon>
        <taxon>Penaeoidea</taxon>
        <taxon>Penaeidae</taxon>
        <taxon>Penaeus</taxon>
    </lineage>
</organism>
<dbReference type="GO" id="GO:0007165">
    <property type="term" value="P:signal transduction"/>
    <property type="evidence" value="ECO:0007669"/>
    <property type="project" value="InterPro"/>
</dbReference>
<evidence type="ECO:0000259" key="2">
    <source>
        <dbReference type="PROSITE" id="PS50200"/>
    </source>
</evidence>
<dbReference type="PANTHER" id="PTHR22738:SF15">
    <property type="entry name" value="LD40758P"/>
    <property type="match status" value="1"/>
</dbReference>
<reference evidence="3 4" key="1">
    <citation type="submission" date="2018-04" db="EMBL/GenBank/DDBJ databases">
        <authorList>
            <person name="Zhang X."/>
            <person name="Yuan J."/>
            <person name="Li F."/>
            <person name="Xiang J."/>
        </authorList>
    </citation>
    <scope>NUCLEOTIDE SEQUENCE [LARGE SCALE GENOMIC DNA]</scope>
    <source>
        <tissue evidence="3">Muscle</tissue>
    </source>
</reference>
<evidence type="ECO:0000313" key="3">
    <source>
        <dbReference type="EMBL" id="ROT64601.1"/>
    </source>
</evidence>